<evidence type="ECO:0000313" key="3">
    <source>
        <dbReference type="Proteomes" id="UP000077824"/>
    </source>
</evidence>
<dbReference type="KEGG" id="chh:A0O34_14805"/>
<dbReference type="PROSITE" id="PS50943">
    <property type="entry name" value="HTH_CROC1"/>
    <property type="match status" value="1"/>
</dbReference>
<dbReference type="InterPro" id="IPR010982">
    <property type="entry name" value="Lambda_DNA-bd_dom_sf"/>
</dbReference>
<dbReference type="InterPro" id="IPR001387">
    <property type="entry name" value="Cro/C1-type_HTH"/>
</dbReference>
<organism evidence="2 3">
    <name type="scientific">Chryseobacterium glaciei</name>
    <dbReference type="NCBI Taxonomy" id="1685010"/>
    <lineage>
        <taxon>Bacteria</taxon>
        <taxon>Pseudomonadati</taxon>
        <taxon>Bacteroidota</taxon>
        <taxon>Flavobacteriia</taxon>
        <taxon>Flavobacteriales</taxon>
        <taxon>Weeksellaceae</taxon>
        <taxon>Chryseobacterium group</taxon>
        <taxon>Chryseobacterium</taxon>
    </lineage>
</organism>
<accession>A0A172XXF4</accession>
<dbReference type="OrthoDB" id="9812495at2"/>
<gene>
    <name evidence="2" type="ORF">A0O34_14805</name>
</gene>
<reference evidence="2 3" key="1">
    <citation type="submission" date="2016-04" db="EMBL/GenBank/DDBJ databases">
        <title>Complete Genome Sequence of Chryseobacterium sp. IHBB 10212.</title>
        <authorList>
            <person name="Pal M."/>
            <person name="Swarnkar M.K."/>
            <person name="Kaushal K."/>
            <person name="Chhibber S."/>
            <person name="Singh A.K."/>
            <person name="Gulati A."/>
        </authorList>
    </citation>
    <scope>NUCLEOTIDE SEQUENCE [LARGE SCALE GENOMIC DNA]</scope>
    <source>
        <strain evidence="2 3">IHBB 10212</strain>
    </source>
</reference>
<dbReference type="EMBL" id="CP015199">
    <property type="protein sequence ID" value="ANF51697.1"/>
    <property type="molecule type" value="Genomic_DNA"/>
</dbReference>
<dbReference type="STRING" id="1685010.A0O34_14805"/>
<dbReference type="AlphaFoldDB" id="A0A172XXF4"/>
<dbReference type="CDD" id="cd00093">
    <property type="entry name" value="HTH_XRE"/>
    <property type="match status" value="1"/>
</dbReference>
<dbReference type="SUPFAM" id="SSF47413">
    <property type="entry name" value="lambda repressor-like DNA-binding domains"/>
    <property type="match status" value="1"/>
</dbReference>
<dbReference type="Proteomes" id="UP000077824">
    <property type="component" value="Chromosome"/>
</dbReference>
<proteinExistence type="predicted"/>
<evidence type="ECO:0000313" key="2">
    <source>
        <dbReference type="EMBL" id="ANF51697.1"/>
    </source>
</evidence>
<dbReference type="RefSeq" id="WP_066756017.1">
    <property type="nucleotide sequence ID" value="NZ_CP015199.1"/>
</dbReference>
<dbReference type="GO" id="GO:0003677">
    <property type="term" value="F:DNA binding"/>
    <property type="evidence" value="ECO:0007669"/>
    <property type="project" value="InterPro"/>
</dbReference>
<name>A0A172XXF4_9FLAO</name>
<dbReference type="Pfam" id="PF01381">
    <property type="entry name" value="HTH_3"/>
    <property type="match status" value="1"/>
</dbReference>
<keyword evidence="3" id="KW-1185">Reference proteome</keyword>
<sequence>MKLSDKLLTTRTAKKLSKQEVADMLGMDVTTYGRVEAGKRNLEIDKLKLLPEALDIKVEEILDLLEIDKGNIFNINNGEHATGSGIGNVENFYTESKETLAEIKNLYTELLKQKDMMINHLKQENEALKSALKK</sequence>
<dbReference type="SMART" id="SM00530">
    <property type="entry name" value="HTH_XRE"/>
    <property type="match status" value="1"/>
</dbReference>
<feature type="domain" description="HTH cro/C1-type" evidence="1">
    <location>
        <begin position="7"/>
        <end position="61"/>
    </location>
</feature>
<protein>
    <recommendedName>
        <fullName evidence="1">HTH cro/C1-type domain-containing protein</fullName>
    </recommendedName>
</protein>
<dbReference type="Gene3D" id="1.10.260.40">
    <property type="entry name" value="lambda repressor-like DNA-binding domains"/>
    <property type="match status" value="1"/>
</dbReference>
<evidence type="ECO:0000259" key="1">
    <source>
        <dbReference type="PROSITE" id="PS50943"/>
    </source>
</evidence>